<dbReference type="EMBL" id="MU117968">
    <property type="protein sequence ID" value="KAF9652604.1"/>
    <property type="molecule type" value="Genomic_DNA"/>
</dbReference>
<reference evidence="1" key="2">
    <citation type="journal article" date="2020" name="Nat. Commun.">
        <title>Large-scale genome sequencing of mycorrhizal fungi provides insights into the early evolution of symbiotic traits.</title>
        <authorList>
            <person name="Miyauchi S."/>
            <person name="Kiss E."/>
            <person name="Kuo A."/>
            <person name="Drula E."/>
            <person name="Kohler A."/>
            <person name="Sanchez-Garcia M."/>
            <person name="Morin E."/>
            <person name="Andreopoulos B."/>
            <person name="Barry K.W."/>
            <person name="Bonito G."/>
            <person name="Buee M."/>
            <person name="Carver A."/>
            <person name="Chen C."/>
            <person name="Cichocki N."/>
            <person name="Clum A."/>
            <person name="Culley D."/>
            <person name="Crous P.W."/>
            <person name="Fauchery L."/>
            <person name="Girlanda M."/>
            <person name="Hayes R.D."/>
            <person name="Keri Z."/>
            <person name="LaButti K."/>
            <person name="Lipzen A."/>
            <person name="Lombard V."/>
            <person name="Magnuson J."/>
            <person name="Maillard F."/>
            <person name="Murat C."/>
            <person name="Nolan M."/>
            <person name="Ohm R.A."/>
            <person name="Pangilinan J."/>
            <person name="Pereira M.F."/>
            <person name="Perotto S."/>
            <person name="Peter M."/>
            <person name="Pfister S."/>
            <person name="Riley R."/>
            <person name="Sitrit Y."/>
            <person name="Stielow J.B."/>
            <person name="Szollosi G."/>
            <person name="Zifcakova L."/>
            <person name="Stursova M."/>
            <person name="Spatafora J.W."/>
            <person name="Tedersoo L."/>
            <person name="Vaario L.M."/>
            <person name="Yamada A."/>
            <person name="Yan M."/>
            <person name="Wang P."/>
            <person name="Xu J."/>
            <person name="Bruns T."/>
            <person name="Baldrian P."/>
            <person name="Vilgalys R."/>
            <person name="Dunand C."/>
            <person name="Henrissat B."/>
            <person name="Grigoriev I.V."/>
            <person name="Hibbett D."/>
            <person name="Nagy L.G."/>
            <person name="Martin F.M."/>
        </authorList>
    </citation>
    <scope>NUCLEOTIDE SEQUENCE</scope>
    <source>
        <strain evidence="1">P2</strain>
    </source>
</reference>
<gene>
    <name evidence="1" type="ORF">BDM02DRAFT_3161208</name>
</gene>
<accession>A0ACB6ZSS1</accession>
<evidence type="ECO:0000313" key="2">
    <source>
        <dbReference type="Proteomes" id="UP000886501"/>
    </source>
</evidence>
<name>A0ACB6ZSS1_THEGA</name>
<evidence type="ECO:0000313" key="1">
    <source>
        <dbReference type="EMBL" id="KAF9652604.1"/>
    </source>
</evidence>
<comment type="caution">
    <text evidence="1">The sequence shown here is derived from an EMBL/GenBank/DDBJ whole genome shotgun (WGS) entry which is preliminary data.</text>
</comment>
<sequence>MASFAVTPPRAPALYKPRIPTRWQKEKEAAGGRGLDFPDDPKFIGPWVIGECVGKGASGHVKVARHRRTGEYAAVKILPLQPVFDSRNSLATQKAKSEKQRLGIDREITMMKLMNHPNIMRIYDVYEGEKELYLILEYVKGGELFDFLVNRGRLAPLEALSFFKQIIYGLSYAHSFSIIHRDLKPENILIKSLNPPVLKIADWGMAAFAPPAWQLETSCGSPHYASPEIVRGLKYQGTATDIWSCGVILFALLTGTLPFDDKDVKILLGKVKLGKFEIPLSVDRVARDLISRMLVVDVKQRITMTEILEHPWMKTDTPRVFYVPAPSVEELARPVQSQAHIDRDIFESLCVIWGRHADPNSIKDDLLSPPGQGTLAKAFYFLLQKHKEKALSDHGIVMDIDEDTVGDKVVNKHYLSPRPRGSWKIDLDTPLATPRTAADDRRVLMLDVPLTETSLQSRIRTPSPVGPRARKPRPSSTPPSPNKTPRPVVARASSVTSDSRDHPPLRERKLAQVSRRTSMRTGTGTTITSPTVLPMLRASTEPTQDIYVPPPMVRTSQQMYGVRRTIAQGTKSISSRVPIVTRATTAPERSQSVKATRPSGSNTSTPTQETYLALTTTNATASSVIHAPAPVCQIPLAILPMISAPRVASAEIQKTIDDIADRMNLLVAHENAHYAQQIQLRRQSQQYRQTQPQLAQHQQQSSEASSSSNPYSPLLDGGEGGDAADGDMTPRAVERDKENQSYGSWLQIHRPSSQAVTPLRDTVNVTYQRQPLGEVNRELEKEKDKDKGKRSRKLRPPALDLRNAIHRQSIASPLLSPPLSTAGSEFKGWFTNLFNWKGQSYALYSYEDVATTREEMTKALTHAGVTILTSETNLVKCKLDEVYDEITGAIVQKQVRFRVEFGPCTTQTHTNTYSGGGDTLAVPPTPKLLTPRLMSTPMSPIPSSGGYISMVTLVLERGAVSTFKIMYLRVREMWVLDSQERMLREEFDEGGSTPRPRSVIA</sequence>
<protein>
    <submittedName>
        <fullName evidence="1">Pkinase-domain-containing protein</fullName>
    </submittedName>
</protein>
<keyword evidence="2" id="KW-1185">Reference proteome</keyword>
<proteinExistence type="predicted"/>
<organism evidence="1 2">
    <name type="scientific">Thelephora ganbajun</name>
    <name type="common">Ganba fungus</name>
    <dbReference type="NCBI Taxonomy" id="370292"/>
    <lineage>
        <taxon>Eukaryota</taxon>
        <taxon>Fungi</taxon>
        <taxon>Dikarya</taxon>
        <taxon>Basidiomycota</taxon>
        <taxon>Agaricomycotina</taxon>
        <taxon>Agaricomycetes</taxon>
        <taxon>Thelephorales</taxon>
        <taxon>Thelephoraceae</taxon>
        <taxon>Thelephora</taxon>
    </lineage>
</organism>
<reference evidence="1" key="1">
    <citation type="submission" date="2019-10" db="EMBL/GenBank/DDBJ databases">
        <authorList>
            <consortium name="DOE Joint Genome Institute"/>
            <person name="Kuo A."/>
            <person name="Miyauchi S."/>
            <person name="Kiss E."/>
            <person name="Drula E."/>
            <person name="Kohler A."/>
            <person name="Sanchez-Garcia M."/>
            <person name="Andreopoulos B."/>
            <person name="Barry K.W."/>
            <person name="Bonito G."/>
            <person name="Buee M."/>
            <person name="Carver A."/>
            <person name="Chen C."/>
            <person name="Cichocki N."/>
            <person name="Clum A."/>
            <person name="Culley D."/>
            <person name="Crous P.W."/>
            <person name="Fauchery L."/>
            <person name="Girlanda M."/>
            <person name="Hayes R."/>
            <person name="Keri Z."/>
            <person name="Labutti K."/>
            <person name="Lipzen A."/>
            <person name="Lombard V."/>
            <person name="Magnuson J."/>
            <person name="Maillard F."/>
            <person name="Morin E."/>
            <person name="Murat C."/>
            <person name="Nolan M."/>
            <person name="Ohm R."/>
            <person name="Pangilinan J."/>
            <person name="Pereira M."/>
            <person name="Perotto S."/>
            <person name="Peter M."/>
            <person name="Riley R."/>
            <person name="Sitrit Y."/>
            <person name="Stielow B."/>
            <person name="Szollosi G."/>
            <person name="Zifcakova L."/>
            <person name="Stursova M."/>
            <person name="Spatafora J.W."/>
            <person name="Tedersoo L."/>
            <person name="Vaario L.-M."/>
            <person name="Yamada A."/>
            <person name="Yan M."/>
            <person name="Wang P."/>
            <person name="Xu J."/>
            <person name="Bruns T."/>
            <person name="Baldrian P."/>
            <person name="Vilgalys R."/>
            <person name="Henrissat B."/>
            <person name="Grigoriev I.V."/>
            <person name="Hibbett D."/>
            <person name="Nagy L.G."/>
            <person name="Martin F.M."/>
        </authorList>
    </citation>
    <scope>NUCLEOTIDE SEQUENCE</scope>
    <source>
        <strain evidence="1">P2</strain>
    </source>
</reference>
<dbReference type="Proteomes" id="UP000886501">
    <property type="component" value="Unassembled WGS sequence"/>
</dbReference>